<dbReference type="Proteomes" id="UP000566819">
    <property type="component" value="Unassembled WGS sequence"/>
</dbReference>
<dbReference type="EMBL" id="JAAMPI010001895">
    <property type="protein sequence ID" value="KAF4621932.1"/>
    <property type="molecule type" value="Genomic_DNA"/>
</dbReference>
<gene>
    <name evidence="1" type="ORF">G7Y89_g14413</name>
</gene>
<sequence length="204" mass="23140">MSGIEILSTVSGVTKLAGVVYMIFRDLYEVNDALSKAPSEIKDLALDLETFSEKLRLPSTLLEGRKNVANQVHPVTAKIIGDCATICVNIDRILRKLKNGKGWARVKWLYKEKEIMKLQGRLGDLKLSLMSTLSFINLLKADHLLHTVRGSHRSLIEDSKDERLSRNTTAQMQATKRALAQFSVLKAMMRERFGQRGEWRRPTM</sequence>
<evidence type="ECO:0008006" key="3">
    <source>
        <dbReference type="Google" id="ProtNLM"/>
    </source>
</evidence>
<dbReference type="GO" id="GO:0006355">
    <property type="term" value="P:regulation of DNA-templated transcription"/>
    <property type="evidence" value="ECO:0007669"/>
    <property type="project" value="InterPro"/>
</dbReference>
<dbReference type="OrthoDB" id="5431013at2759"/>
<proteinExistence type="predicted"/>
<evidence type="ECO:0000313" key="2">
    <source>
        <dbReference type="Proteomes" id="UP000566819"/>
    </source>
</evidence>
<dbReference type="PANTHER" id="PTHR36167">
    <property type="entry name" value="C2H2 FINGER DOMAIN TRANSCRIPTION FACTOR (EUROFUNG)-RELATED"/>
    <property type="match status" value="1"/>
</dbReference>
<dbReference type="InterPro" id="IPR039327">
    <property type="entry name" value="CON7-like"/>
</dbReference>
<protein>
    <recommendedName>
        <fullName evidence="3">Fungal N-terminal domain-containing protein</fullName>
    </recommendedName>
</protein>
<dbReference type="PANTHER" id="PTHR36167:SF3">
    <property type="entry name" value="C2H2 FINGER DOMAIN TRANSCRIPTION FACTOR (EUROFUNG)-RELATED"/>
    <property type="match status" value="1"/>
</dbReference>
<keyword evidence="2" id="KW-1185">Reference proteome</keyword>
<comment type="caution">
    <text evidence="1">The sequence shown here is derived from an EMBL/GenBank/DDBJ whole genome shotgun (WGS) entry which is preliminary data.</text>
</comment>
<evidence type="ECO:0000313" key="1">
    <source>
        <dbReference type="EMBL" id="KAF4621932.1"/>
    </source>
</evidence>
<accession>A0A8H4R2C4</accession>
<reference evidence="1 2" key="1">
    <citation type="submission" date="2020-03" db="EMBL/GenBank/DDBJ databases">
        <title>Draft Genome Sequence of Cudoniella acicularis.</title>
        <authorList>
            <person name="Buettner E."/>
            <person name="Kellner H."/>
        </authorList>
    </citation>
    <scope>NUCLEOTIDE SEQUENCE [LARGE SCALE GENOMIC DNA]</scope>
    <source>
        <strain evidence="1 2">DSM 108380</strain>
    </source>
</reference>
<organism evidence="1 2">
    <name type="scientific">Cudoniella acicularis</name>
    <dbReference type="NCBI Taxonomy" id="354080"/>
    <lineage>
        <taxon>Eukaryota</taxon>
        <taxon>Fungi</taxon>
        <taxon>Dikarya</taxon>
        <taxon>Ascomycota</taxon>
        <taxon>Pezizomycotina</taxon>
        <taxon>Leotiomycetes</taxon>
        <taxon>Helotiales</taxon>
        <taxon>Tricladiaceae</taxon>
        <taxon>Cudoniella</taxon>
    </lineage>
</organism>
<name>A0A8H4R2C4_9HELO</name>
<dbReference type="AlphaFoldDB" id="A0A8H4R2C4"/>